<dbReference type="RefSeq" id="WP_175194533.1">
    <property type="nucleotide sequence ID" value="NZ_CADIJO010000019.1"/>
</dbReference>
<evidence type="ECO:0000313" key="2">
    <source>
        <dbReference type="Proteomes" id="UP000494111"/>
    </source>
</evidence>
<dbReference type="Proteomes" id="UP000494111">
    <property type="component" value="Unassembled WGS sequence"/>
</dbReference>
<dbReference type="AlphaFoldDB" id="A0A6S7AGD0"/>
<accession>A0A6S7AGD0</accession>
<name>A0A6S7AGD0_9BURK</name>
<gene>
    <name evidence="1" type="ORF">LMG3458_04646</name>
</gene>
<protein>
    <submittedName>
        <fullName evidence="1">Uncharacterized protein</fullName>
    </submittedName>
</protein>
<dbReference type="EMBL" id="CADIJO010000019">
    <property type="protein sequence ID" value="CAB3728731.1"/>
    <property type="molecule type" value="Genomic_DNA"/>
</dbReference>
<reference evidence="1 2" key="1">
    <citation type="submission" date="2020-04" db="EMBL/GenBank/DDBJ databases">
        <authorList>
            <person name="De Canck E."/>
        </authorList>
    </citation>
    <scope>NUCLEOTIDE SEQUENCE [LARGE SCALE GENOMIC DNA]</scope>
    <source>
        <strain evidence="1 2">LMG 3458</strain>
    </source>
</reference>
<dbReference type="InterPro" id="IPR025730">
    <property type="entry name" value="Biofilm_BssS"/>
</dbReference>
<evidence type="ECO:0000313" key="1">
    <source>
        <dbReference type="EMBL" id="CAB3728731.1"/>
    </source>
</evidence>
<sequence length="83" mass="9322">MHDRDFKPGEAVSPVTGWAMLPLVEHDSLLFRLDFLPDPTPSPTELSARGRVYAMTSEQLQLLLDSLKAQLDKLQPRPTAARH</sequence>
<proteinExistence type="predicted"/>
<organism evidence="1 2">
    <name type="scientific">Achromobacter deleyi</name>
    <dbReference type="NCBI Taxonomy" id="1353891"/>
    <lineage>
        <taxon>Bacteria</taxon>
        <taxon>Pseudomonadati</taxon>
        <taxon>Pseudomonadota</taxon>
        <taxon>Betaproteobacteria</taxon>
        <taxon>Burkholderiales</taxon>
        <taxon>Alcaligenaceae</taxon>
        <taxon>Achromobacter</taxon>
    </lineage>
</organism>
<dbReference type="Pfam" id="PF13991">
    <property type="entry name" value="BssS"/>
    <property type="match status" value="1"/>
</dbReference>